<feature type="transmembrane region" description="Helical" evidence="1">
    <location>
        <begin position="606"/>
        <end position="629"/>
    </location>
</feature>
<feature type="domain" description="VanZ-like" evidence="2">
    <location>
        <begin position="319"/>
        <end position="445"/>
    </location>
</feature>
<dbReference type="OrthoDB" id="7055135at2"/>
<protein>
    <submittedName>
        <fullName evidence="3">VanZ like family protein</fullName>
    </submittedName>
</protein>
<keyword evidence="1" id="KW-1133">Transmembrane helix</keyword>
<dbReference type="EMBL" id="FOVJ01000003">
    <property type="protein sequence ID" value="SFN79203.1"/>
    <property type="molecule type" value="Genomic_DNA"/>
</dbReference>
<organism evidence="3 4">
    <name type="scientific">Nitrosospira briensis</name>
    <dbReference type="NCBI Taxonomy" id="35799"/>
    <lineage>
        <taxon>Bacteria</taxon>
        <taxon>Pseudomonadati</taxon>
        <taxon>Pseudomonadota</taxon>
        <taxon>Betaproteobacteria</taxon>
        <taxon>Nitrosomonadales</taxon>
        <taxon>Nitrosomonadaceae</taxon>
        <taxon>Nitrosospira</taxon>
    </lineage>
</organism>
<feature type="transmembrane region" description="Helical" evidence="1">
    <location>
        <begin position="430"/>
        <end position="447"/>
    </location>
</feature>
<name>A0A1I5BWW0_9PROT</name>
<feature type="transmembrane region" description="Helical" evidence="1">
    <location>
        <begin position="672"/>
        <end position="698"/>
    </location>
</feature>
<feature type="transmembrane region" description="Helical" evidence="1">
    <location>
        <begin position="172"/>
        <end position="191"/>
    </location>
</feature>
<feature type="transmembrane region" description="Helical" evidence="1">
    <location>
        <begin position="527"/>
        <end position="549"/>
    </location>
</feature>
<dbReference type="AlphaFoldDB" id="A0A1I5BWW0"/>
<feature type="transmembrane region" description="Helical" evidence="1">
    <location>
        <begin position="68"/>
        <end position="87"/>
    </location>
</feature>
<feature type="transmembrane region" description="Helical" evidence="1">
    <location>
        <begin position="636"/>
        <end position="660"/>
    </location>
</feature>
<keyword evidence="1" id="KW-0472">Membrane</keyword>
<sequence>MNSPAERNVASSRISRKQLMWFALGYLFFAVYGSLVPLEYRPRPLTEAWAIFGDIAGMSLSFVSRADWLVNILLFIPLAFLLAGACWPAHGVVAAMLVALGVFALCLGFSVAIEFMQVFFPQRTPSINDIVAQSIGTGLGIAAWITFGSRLSAWFSGWRSARSPLDIWKRLLYSYLFVLFGYSLLPLDLTISPVELLHKWREGRLILLPFSFAFAEPIEAIYDLAVDVLLWMPAAFLWCLAFPGRRLRSWLAVVGAAAVLEFLQLFVYSRVSDVTDIFTAAAGAGAGIWLAGRMGRTDVTKAARPLFHPPLGWLLLTLAWILVLAAIFLYPFNFQTDREFLLARLQGARKIPFEVYYFGTEYRAVTEVMHKAGFFFPLGALLALAVTQTRNYIWRRYAVAAAMAMIGMVALGVEAGQLFIPGKNVDVTDWMLEVLGGVAGFAIMRYLHPRLSAPAGRTAALRQRPSELNTMDAMKGTNPAGAQMRGRQAGTIIAIGIGLLTVMAWLATRSDMVPYNVRELVDEKHPFLSLILLAGAIYWIMGFPVLIVQWLARGELYLLSLPVLALIHGLIAWILLRFAVPIESIHDIVGYPVLDWPWEWEMFGRFLALFSLWTVGATAGGIIASWHIFPGNKSALLAWIVGALLLIPISYYVVVVAAATDNLVELMAGNGSLGAFLLVGLSLTGVALGGMKAVLALIPGAARRMAAAAWVLGAGILTYGALYYGTEQIIVKYNQVFSALQFLLSSNRATLAGQGELLFRYAALYCFLVAAIIMVQYPLWRLMPIPRQRGTQGHSGEHMHSSIARF</sequence>
<feature type="transmembrane region" description="Helical" evidence="1">
    <location>
        <begin position="705"/>
        <end position="724"/>
    </location>
</feature>
<feature type="transmembrane region" description="Helical" evidence="1">
    <location>
        <begin position="758"/>
        <end position="780"/>
    </location>
</feature>
<dbReference type="NCBIfam" id="NF037970">
    <property type="entry name" value="vanZ_1"/>
    <property type="match status" value="2"/>
</dbReference>
<feature type="transmembrane region" description="Helical" evidence="1">
    <location>
        <begin position="368"/>
        <end position="386"/>
    </location>
</feature>
<dbReference type="RefSeq" id="WP_074796862.1">
    <property type="nucleotide sequence ID" value="NZ_FOVJ01000003.1"/>
</dbReference>
<gene>
    <name evidence="3" type="ORF">SAMN05216386_1854</name>
</gene>
<dbReference type="InterPro" id="IPR006976">
    <property type="entry name" value="VanZ-like"/>
</dbReference>
<feature type="transmembrane region" description="Helical" evidence="1">
    <location>
        <begin position="489"/>
        <end position="507"/>
    </location>
</feature>
<feature type="transmembrane region" description="Helical" evidence="1">
    <location>
        <begin position="94"/>
        <end position="118"/>
    </location>
</feature>
<dbReference type="Proteomes" id="UP000183107">
    <property type="component" value="Unassembled WGS sequence"/>
</dbReference>
<feature type="transmembrane region" description="Helical" evidence="1">
    <location>
        <begin position="274"/>
        <end position="292"/>
    </location>
</feature>
<dbReference type="PANTHER" id="PTHR28008">
    <property type="entry name" value="DOMAIN PROTEIN, PUTATIVE (AFU_ORTHOLOGUE AFUA_3G10980)-RELATED"/>
    <property type="match status" value="1"/>
</dbReference>
<proteinExistence type="predicted"/>
<feature type="transmembrane region" description="Helical" evidence="1">
    <location>
        <begin position="20"/>
        <end position="38"/>
    </location>
</feature>
<dbReference type="Pfam" id="PF04892">
    <property type="entry name" value="VanZ"/>
    <property type="match status" value="3"/>
</dbReference>
<keyword evidence="1" id="KW-0812">Transmembrane</keyword>
<evidence type="ECO:0000256" key="1">
    <source>
        <dbReference type="SAM" id="Phobius"/>
    </source>
</evidence>
<feature type="transmembrane region" description="Helical" evidence="1">
    <location>
        <begin position="130"/>
        <end position="151"/>
    </location>
</feature>
<feature type="transmembrane region" description="Helical" evidence="1">
    <location>
        <begin position="220"/>
        <end position="242"/>
    </location>
</feature>
<evidence type="ECO:0000259" key="2">
    <source>
        <dbReference type="Pfam" id="PF04892"/>
    </source>
</evidence>
<dbReference type="PANTHER" id="PTHR28008:SF1">
    <property type="entry name" value="DOMAIN PROTEIN, PUTATIVE (AFU_ORTHOLOGUE AFUA_3G10980)-RELATED"/>
    <property type="match status" value="1"/>
</dbReference>
<accession>A0A1I5BWW0</accession>
<feature type="domain" description="VanZ-like" evidence="2">
    <location>
        <begin position="52"/>
        <end position="147"/>
    </location>
</feature>
<reference evidence="4" key="1">
    <citation type="submission" date="2016-10" db="EMBL/GenBank/DDBJ databases">
        <authorList>
            <person name="Varghese N."/>
        </authorList>
    </citation>
    <scope>NUCLEOTIDE SEQUENCE [LARGE SCALE GENOMIC DNA]</scope>
    <source>
        <strain evidence="4">Nsp8</strain>
    </source>
</reference>
<feature type="domain" description="VanZ-like" evidence="2">
    <location>
        <begin position="174"/>
        <end position="291"/>
    </location>
</feature>
<evidence type="ECO:0000313" key="3">
    <source>
        <dbReference type="EMBL" id="SFN79203.1"/>
    </source>
</evidence>
<feature type="transmembrane region" description="Helical" evidence="1">
    <location>
        <begin position="556"/>
        <end position="576"/>
    </location>
</feature>
<keyword evidence="4" id="KW-1185">Reference proteome</keyword>
<feature type="transmembrane region" description="Helical" evidence="1">
    <location>
        <begin position="313"/>
        <end position="332"/>
    </location>
</feature>
<feature type="transmembrane region" description="Helical" evidence="1">
    <location>
        <begin position="398"/>
        <end position="418"/>
    </location>
</feature>
<feature type="transmembrane region" description="Helical" evidence="1">
    <location>
        <begin position="249"/>
        <end position="268"/>
    </location>
</feature>
<evidence type="ECO:0000313" key="4">
    <source>
        <dbReference type="Proteomes" id="UP000183107"/>
    </source>
</evidence>